<evidence type="ECO:0000313" key="3">
    <source>
        <dbReference type="Proteomes" id="UP000294562"/>
    </source>
</evidence>
<keyword evidence="1" id="KW-0812">Transmembrane</keyword>
<reference evidence="2 3" key="1">
    <citation type="submission" date="2019-03" db="EMBL/GenBank/DDBJ databases">
        <title>Rhodobacteraceae bacterium SM1902, a new member of the family Rhodobacteraceae isolated from Yantai.</title>
        <authorList>
            <person name="Sun Y."/>
        </authorList>
    </citation>
    <scope>NUCLEOTIDE SEQUENCE [LARGE SCALE GENOMIC DNA]</scope>
    <source>
        <strain evidence="2 3">SM1902</strain>
    </source>
</reference>
<proteinExistence type="predicted"/>
<name>A0A4R6AS54_9RHOB</name>
<dbReference type="RefSeq" id="WP_133343398.1">
    <property type="nucleotide sequence ID" value="NZ_SMZO01000031.1"/>
</dbReference>
<sequence length="358" mass="39625">MASDSGAHADALSHSGTLPRRRGRFLGVVAATFAACMVLSVALPHDPYIRYQSFKGTIFDRLSWVYDRLYHDNTPIDVLFIGSSRTARGANAAAIEAELAEIGRPELRVANISEPASGMDIRLTKLRDALRAHPEIRLVVLGMVEALPRDGHQAFGDLATAGQVLTAPWVINRTLPENLAALPFRQIELALASRLPDAFGYRAAFDPDAYPGPTPDHRDFNDANWREIEAAKLSSAPRHAAELAAESVMRRREITPPVLPDALAWAEFGVSRSYLQDMARLLEDEGVEMAFVFLPFYDGYDEPLDADYLRSVAPIWSAAFMRETPMNYFDAAHASQHGIDLLAPWFARRIADTLEPAR</sequence>
<keyword evidence="1" id="KW-0472">Membrane</keyword>
<dbReference type="AlphaFoldDB" id="A0A4R6AS54"/>
<dbReference type="OrthoDB" id="7060727at2"/>
<organism evidence="2 3">
    <name type="scientific">Meridianimarinicoccus aquatilis</name>
    <dbReference type="NCBI Taxonomy" id="2552766"/>
    <lineage>
        <taxon>Bacteria</taxon>
        <taxon>Pseudomonadati</taxon>
        <taxon>Pseudomonadota</taxon>
        <taxon>Alphaproteobacteria</taxon>
        <taxon>Rhodobacterales</taxon>
        <taxon>Paracoccaceae</taxon>
        <taxon>Meridianimarinicoccus</taxon>
    </lineage>
</organism>
<protein>
    <submittedName>
        <fullName evidence="2">Uncharacterized protein</fullName>
    </submittedName>
</protein>
<dbReference type="EMBL" id="SMZO01000031">
    <property type="protein sequence ID" value="TDL86405.1"/>
    <property type="molecule type" value="Genomic_DNA"/>
</dbReference>
<comment type="caution">
    <text evidence="2">The sequence shown here is derived from an EMBL/GenBank/DDBJ whole genome shotgun (WGS) entry which is preliminary data.</text>
</comment>
<accession>A0A4R6AS54</accession>
<keyword evidence="1" id="KW-1133">Transmembrane helix</keyword>
<evidence type="ECO:0000256" key="1">
    <source>
        <dbReference type="SAM" id="Phobius"/>
    </source>
</evidence>
<evidence type="ECO:0000313" key="2">
    <source>
        <dbReference type="EMBL" id="TDL86405.1"/>
    </source>
</evidence>
<feature type="transmembrane region" description="Helical" evidence="1">
    <location>
        <begin position="25"/>
        <end position="43"/>
    </location>
</feature>
<gene>
    <name evidence="2" type="ORF">E2L05_13320</name>
</gene>
<dbReference type="Proteomes" id="UP000294562">
    <property type="component" value="Unassembled WGS sequence"/>
</dbReference>
<keyword evidence="3" id="KW-1185">Reference proteome</keyword>